<dbReference type="CDD" id="cd01647">
    <property type="entry name" value="RT_LTR"/>
    <property type="match status" value="1"/>
</dbReference>
<keyword evidence="5" id="KW-0378">Hydrolase</keyword>
<proteinExistence type="predicted"/>
<dbReference type="EMBL" id="SEOQ01001143">
    <property type="protein sequence ID" value="TFY53497.1"/>
    <property type="molecule type" value="Genomic_DNA"/>
</dbReference>
<dbReference type="PANTHER" id="PTHR37984:SF5">
    <property type="entry name" value="PROTEIN NYNRIN-LIKE"/>
    <property type="match status" value="1"/>
</dbReference>
<keyword evidence="2" id="KW-0548">Nucleotidyltransferase</keyword>
<evidence type="ECO:0000256" key="3">
    <source>
        <dbReference type="ARBA" id="ARBA00022722"/>
    </source>
</evidence>
<dbReference type="CDD" id="cd09274">
    <property type="entry name" value="RNase_HI_RT_Ty3"/>
    <property type="match status" value="1"/>
</dbReference>
<dbReference type="AlphaFoldDB" id="A0A4Y9XVV9"/>
<organism evidence="8 9">
    <name type="scientific">Dentipellis fragilis</name>
    <dbReference type="NCBI Taxonomy" id="205917"/>
    <lineage>
        <taxon>Eukaryota</taxon>
        <taxon>Fungi</taxon>
        <taxon>Dikarya</taxon>
        <taxon>Basidiomycota</taxon>
        <taxon>Agaricomycotina</taxon>
        <taxon>Agaricomycetes</taxon>
        <taxon>Russulales</taxon>
        <taxon>Hericiaceae</taxon>
        <taxon>Dentipellis</taxon>
    </lineage>
</organism>
<evidence type="ECO:0000256" key="1">
    <source>
        <dbReference type="ARBA" id="ARBA00022679"/>
    </source>
</evidence>
<evidence type="ECO:0000256" key="4">
    <source>
        <dbReference type="ARBA" id="ARBA00022759"/>
    </source>
</evidence>
<reference evidence="8 9" key="1">
    <citation type="submission" date="2019-02" db="EMBL/GenBank/DDBJ databases">
        <title>Genome sequencing of the rare red list fungi Dentipellis fragilis.</title>
        <authorList>
            <person name="Buettner E."/>
            <person name="Kellner H."/>
        </authorList>
    </citation>
    <scope>NUCLEOTIDE SEQUENCE [LARGE SCALE GENOMIC DNA]</scope>
    <source>
        <strain evidence="8 9">DSM 105465</strain>
    </source>
</reference>
<dbReference type="Gene3D" id="3.10.20.370">
    <property type="match status" value="1"/>
</dbReference>
<dbReference type="InterPro" id="IPR041373">
    <property type="entry name" value="RT_RNaseH"/>
</dbReference>
<gene>
    <name evidence="8" type="ORF">EVG20_g10085</name>
</gene>
<dbReference type="GO" id="GO:0016787">
    <property type="term" value="F:hydrolase activity"/>
    <property type="evidence" value="ECO:0007669"/>
    <property type="project" value="UniProtKB-KW"/>
</dbReference>
<dbReference type="GO" id="GO:0003964">
    <property type="term" value="F:RNA-directed DNA polymerase activity"/>
    <property type="evidence" value="ECO:0007669"/>
    <property type="project" value="UniProtKB-KW"/>
</dbReference>
<dbReference type="Gene3D" id="3.30.70.270">
    <property type="match status" value="1"/>
</dbReference>
<evidence type="ECO:0000313" key="8">
    <source>
        <dbReference type="EMBL" id="TFY53497.1"/>
    </source>
</evidence>
<keyword evidence="1" id="KW-0808">Transferase</keyword>
<evidence type="ECO:0000256" key="6">
    <source>
        <dbReference type="ARBA" id="ARBA00022918"/>
    </source>
</evidence>
<dbReference type="Pfam" id="PF17917">
    <property type="entry name" value="RT_RNaseH"/>
    <property type="match status" value="1"/>
</dbReference>
<keyword evidence="3" id="KW-0540">Nuclease</keyword>
<evidence type="ECO:0000256" key="2">
    <source>
        <dbReference type="ARBA" id="ARBA00022695"/>
    </source>
</evidence>
<keyword evidence="9" id="KW-1185">Reference proteome</keyword>
<sequence length="445" mass="51334">MASPFFFVKKKDGKLRPVQDYRQLNKGMVKNEYPLPLISEIIDKLKGAQIFTKMDVHWGYNNVRIKEGDEWKAAFKINRGLFEPLVMFFGLMNSPAMFQAMMNDLFKDLIDSGKVIIYMDDILIFTDTLEEHRLLVQKVLQRLRDNDLFLKPEKCSFEQSSVEYLGLIVSHDKLAMDPKRSPDFSKLARPLFDLTKKDHPWTAFDGLKLAFTSSPVLLMPDPTKPYLVKVDASDSAVGGILSQCAEDQLWHPVAYLSKALSEAERNYNIYDKELLAIIRALETWRHYLEGSPHVVEIWTDHKNLEYFKTAQKLSRRQARWALFLTWFDFTLVHKPGVHHRPDPMSRRPDHREGVEDDNTEHVLLDPKFFQVRAACPAAVTSLGDTTLQQRIQDAKTKDTEVVNALDAILNNGPRSLVKSLQEWNLEDGLVLFRGKVYVPADQELR</sequence>
<dbReference type="InterPro" id="IPR050951">
    <property type="entry name" value="Retrovirus_Pol_polyprotein"/>
</dbReference>
<dbReference type="InterPro" id="IPR000477">
    <property type="entry name" value="RT_dom"/>
</dbReference>
<dbReference type="STRING" id="205917.A0A4Y9XVV9"/>
<keyword evidence="4" id="KW-0255">Endonuclease</keyword>
<feature type="domain" description="Reverse transcriptase" evidence="7">
    <location>
        <begin position="1"/>
        <end position="169"/>
    </location>
</feature>
<name>A0A4Y9XVV9_9AGAM</name>
<dbReference type="SUPFAM" id="SSF56672">
    <property type="entry name" value="DNA/RNA polymerases"/>
    <property type="match status" value="1"/>
</dbReference>
<dbReference type="PROSITE" id="PS50878">
    <property type="entry name" value="RT_POL"/>
    <property type="match status" value="1"/>
</dbReference>
<dbReference type="PANTHER" id="PTHR37984">
    <property type="entry name" value="PROTEIN CBG26694"/>
    <property type="match status" value="1"/>
</dbReference>
<dbReference type="GO" id="GO:0004519">
    <property type="term" value="F:endonuclease activity"/>
    <property type="evidence" value="ECO:0007669"/>
    <property type="project" value="UniProtKB-KW"/>
</dbReference>
<protein>
    <recommendedName>
        <fullName evidence="7">Reverse transcriptase domain-containing protein</fullName>
    </recommendedName>
</protein>
<comment type="caution">
    <text evidence="8">The sequence shown here is derived from an EMBL/GenBank/DDBJ whole genome shotgun (WGS) entry which is preliminary data.</text>
</comment>
<dbReference type="Proteomes" id="UP000298327">
    <property type="component" value="Unassembled WGS sequence"/>
</dbReference>
<dbReference type="InterPro" id="IPR043128">
    <property type="entry name" value="Rev_trsase/Diguanyl_cyclase"/>
</dbReference>
<dbReference type="InterPro" id="IPR043502">
    <property type="entry name" value="DNA/RNA_pol_sf"/>
</dbReference>
<evidence type="ECO:0000259" key="7">
    <source>
        <dbReference type="PROSITE" id="PS50878"/>
    </source>
</evidence>
<evidence type="ECO:0000313" key="9">
    <source>
        <dbReference type="Proteomes" id="UP000298327"/>
    </source>
</evidence>
<accession>A0A4Y9XVV9</accession>
<dbReference type="OrthoDB" id="3341476at2759"/>
<dbReference type="Pfam" id="PF00078">
    <property type="entry name" value="RVT_1"/>
    <property type="match status" value="1"/>
</dbReference>
<keyword evidence="6" id="KW-0695">RNA-directed DNA polymerase</keyword>
<evidence type="ECO:0000256" key="5">
    <source>
        <dbReference type="ARBA" id="ARBA00022801"/>
    </source>
</evidence>
<dbReference type="FunFam" id="3.10.20.370:FF:000003">
    <property type="entry name" value="Transposon Tf2-6 polyprotein"/>
    <property type="match status" value="1"/>
</dbReference>